<dbReference type="InterPro" id="IPR002104">
    <property type="entry name" value="Integrase_catalytic"/>
</dbReference>
<reference evidence="4" key="1">
    <citation type="journal article" date="2019" name="Int. J. Syst. Evol. Microbiol.">
        <title>The Global Catalogue of Microorganisms (GCM) 10K type strain sequencing project: providing services to taxonomists for standard genome sequencing and annotation.</title>
        <authorList>
            <consortium name="The Broad Institute Genomics Platform"/>
            <consortium name="The Broad Institute Genome Sequencing Center for Infectious Disease"/>
            <person name="Wu L."/>
            <person name="Ma J."/>
        </authorList>
    </citation>
    <scope>NUCLEOTIDE SEQUENCE [LARGE SCALE GENOMIC DNA]</scope>
    <source>
        <strain evidence="4">JCM 14900</strain>
    </source>
</reference>
<dbReference type="InterPro" id="IPR013762">
    <property type="entry name" value="Integrase-like_cat_sf"/>
</dbReference>
<dbReference type="InterPro" id="IPR011010">
    <property type="entry name" value="DNA_brk_join_enz"/>
</dbReference>
<gene>
    <name evidence="3" type="ORF">GCM10009775_04210</name>
</gene>
<evidence type="ECO:0000313" key="3">
    <source>
        <dbReference type="EMBL" id="GAA1914930.1"/>
    </source>
</evidence>
<organism evidence="3 4">
    <name type="scientific">Microbacterium aoyamense</name>
    <dbReference type="NCBI Taxonomy" id="344166"/>
    <lineage>
        <taxon>Bacteria</taxon>
        <taxon>Bacillati</taxon>
        <taxon>Actinomycetota</taxon>
        <taxon>Actinomycetes</taxon>
        <taxon>Micrococcales</taxon>
        <taxon>Microbacteriaceae</taxon>
        <taxon>Microbacterium</taxon>
    </lineage>
</organism>
<dbReference type="SUPFAM" id="SSF56349">
    <property type="entry name" value="DNA breaking-rejoining enzymes"/>
    <property type="match status" value="1"/>
</dbReference>
<dbReference type="Pfam" id="PF00589">
    <property type="entry name" value="Phage_integrase"/>
    <property type="match status" value="1"/>
</dbReference>
<dbReference type="EMBL" id="BAAAOF010000002">
    <property type="protein sequence ID" value="GAA1914930.1"/>
    <property type="molecule type" value="Genomic_DNA"/>
</dbReference>
<accession>A0ABP5AIL1</accession>
<proteinExistence type="predicted"/>
<comment type="caution">
    <text evidence="3">The sequence shown here is derived from an EMBL/GenBank/DDBJ whole genome shotgun (WGS) entry which is preliminary data.</text>
</comment>
<dbReference type="Gene3D" id="1.10.443.10">
    <property type="entry name" value="Intergrase catalytic core"/>
    <property type="match status" value="1"/>
</dbReference>
<evidence type="ECO:0000256" key="1">
    <source>
        <dbReference type="ARBA" id="ARBA00023172"/>
    </source>
</evidence>
<evidence type="ECO:0000259" key="2">
    <source>
        <dbReference type="PROSITE" id="PS51898"/>
    </source>
</evidence>
<evidence type="ECO:0000313" key="4">
    <source>
        <dbReference type="Proteomes" id="UP001501343"/>
    </source>
</evidence>
<protein>
    <recommendedName>
        <fullName evidence="2">Tyr recombinase domain-containing protein</fullName>
    </recommendedName>
</protein>
<keyword evidence="1" id="KW-0233">DNA recombination</keyword>
<name>A0ABP5AIL1_9MICO</name>
<dbReference type="Proteomes" id="UP001501343">
    <property type="component" value="Unassembled WGS sequence"/>
</dbReference>
<sequence length="179" mass="19592">MFALRHSDIDFEQGVIKVRATLADGGTLGTTRQPKLVARTRARRVLLLPFALAALAEAKDAADDRSRRAPAIQSRDGSWVGTHTFRRQLREVRVAPTVRESLAQTGLDPKKLTPLMLSRTASTLGACKPGRLRDARSLLGHSDVNTTRRRYAGVASMTVDELRIFEALFGQDTAVGAQD</sequence>
<feature type="domain" description="Tyr recombinase" evidence="2">
    <location>
        <begin position="1"/>
        <end position="164"/>
    </location>
</feature>
<dbReference type="PROSITE" id="PS51898">
    <property type="entry name" value="TYR_RECOMBINASE"/>
    <property type="match status" value="1"/>
</dbReference>
<keyword evidence="4" id="KW-1185">Reference proteome</keyword>